<comment type="function">
    <text evidence="1">Crystallins are the dominant structural components of the vertebrate eye lens.</text>
</comment>
<dbReference type="InterPro" id="IPR011024">
    <property type="entry name" value="G_crystallin-like"/>
</dbReference>
<dbReference type="EMBL" id="JANPWB010000005">
    <property type="protein sequence ID" value="KAJ1186831.1"/>
    <property type="molecule type" value="Genomic_DNA"/>
</dbReference>
<comment type="subunit">
    <text evidence="3">Monomer.</text>
</comment>
<dbReference type="FunFam" id="2.60.20.10:FF:000001">
    <property type="entry name" value="Crystallin gamma S"/>
    <property type="match status" value="1"/>
</dbReference>
<accession>A0AAV7UE74</accession>
<proteinExistence type="inferred from homology"/>
<organism evidence="7 8">
    <name type="scientific">Pleurodeles waltl</name>
    <name type="common">Iberian ribbed newt</name>
    <dbReference type="NCBI Taxonomy" id="8319"/>
    <lineage>
        <taxon>Eukaryota</taxon>
        <taxon>Metazoa</taxon>
        <taxon>Chordata</taxon>
        <taxon>Craniata</taxon>
        <taxon>Vertebrata</taxon>
        <taxon>Euteleostomi</taxon>
        <taxon>Amphibia</taxon>
        <taxon>Batrachia</taxon>
        <taxon>Caudata</taxon>
        <taxon>Salamandroidea</taxon>
        <taxon>Salamandridae</taxon>
        <taxon>Pleurodelinae</taxon>
        <taxon>Pleurodeles</taxon>
    </lineage>
</organism>
<evidence type="ECO:0000259" key="6">
    <source>
        <dbReference type="PROSITE" id="PS50915"/>
    </source>
</evidence>
<dbReference type="GO" id="GO:0002088">
    <property type="term" value="P:lens development in camera-type eye"/>
    <property type="evidence" value="ECO:0007669"/>
    <property type="project" value="TreeGrafter"/>
</dbReference>
<comment type="similarity">
    <text evidence="2">Belongs to the beta/gamma-crystallin family.</text>
</comment>
<keyword evidence="4" id="KW-0273">Eye lens protein</keyword>
<dbReference type="GO" id="GO:0005212">
    <property type="term" value="F:structural constituent of eye lens"/>
    <property type="evidence" value="ECO:0007669"/>
    <property type="project" value="UniProtKB-KW"/>
</dbReference>
<comment type="caution">
    <text evidence="7">The sequence shown here is derived from an EMBL/GenBank/DDBJ whole genome shotgun (WGS) entry which is preliminary data.</text>
</comment>
<dbReference type="SUPFAM" id="SSF49695">
    <property type="entry name" value="gamma-Crystallin-like"/>
    <property type="match status" value="1"/>
</dbReference>
<evidence type="ECO:0000256" key="3">
    <source>
        <dbReference type="ARBA" id="ARBA00011245"/>
    </source>
</evidence>
<dbReference type="PANTHER" id="PTHR11818">
    <property type="entry name" value="BETA/GAMMA CRYSTALLIN"/>
    <property type="match status" value="1"/>
</dbReference>
<dbReference type="PANTHER" id="PTHR11818:SF119">
    <property type="entry name" value="GAMMA-CRYSTALLIN D"/>
    <property type="match status" value="1"/>
</dbReference>
<sequence length="183" mass="21855">MGKITFYEDRNFQGRSYECSSDHNDLHSFFNRCNSIRVESGCWMIYQRPTHAGHQYFLRRGDYPDFQNWMGYSDSIRSCRIVPPHRGTFRVRVYEQEGFRGQMMDFTMDCPNVQEEFRHHNIRSCNLLDGYWIFYEEPNYRGHQYLLKPGEYSRFSDWGASNSKIGSLRRAIEVPYNTPGIPK</sequence>
<evidence type="ECO:0000256" key="4">
    <source>
        <dbReference type="ARBA" id="ARBA00022613"/>
    </source>
</evidence>
<dbReference type="Gene3D" id="2.60.20.10">
    <property type="entry name" value="Crystallins"/>
    <property type="match status" value="2"/>
</dbReference>
<feature type="domain" description="Beta/gamma crystallin 'Greek key'" evidence="6">
    <location>
        <begin position="41"/>
        <end position="83"/>
    </location>
</feature>
<dbReference type="GO" id="GO:0007601">
    <property type="term" value="P:visual perception"/>
    <property type="evidence" value="ECO:0007669"/>
    <property type="project" value="TreeGrafter"/>
</dbReference>
<protein>
    <recommendedName>
        <fullName evidence="6">Beta/gamma crystallin 'Greek key' domain-containing protein</fullName>
    </recommendedName>
</protein>
<name>A0AAV7UE74_PLEWA</name>
<evidence type="ECO:0000256" key="5">
    <source>
        <dbReference type="ARBA" id="ARBA00022737"/>
    </source>
</evidence>
<gene>
    <name evidence="7" type="ORF">NDU88_003611</name>
</gene>
<feature type="domain" description="Beta/gamma crystallin 'Greek key'" evidence="6">
    <location>
        <begin position="2"/>
        <end position="40"/>
    </location>
</feature>
<feature type="domain" description="Beta/gamma crystallin 'Greek key'" evidence="6">
    <location>
        <begin position="130"/>
        <end position="172"/>
    </location>
</feature>
<dbReference type="PROSITE" id="PS50915">
    <property type="entry name" value="CRYSTALLIN_BETA_GAMMA"/>
    <property type="match status" value="3"/>
</dbReference>
<keyword evidence="5" id="KW-0677">Repeat</keyword>
<evidence type="ECO:0000256" key="2">
    <source>
        <dbReference type="ARBA" id="ARBA00009646"/>
    </source>
</evidence>
<evidence type="ECO:0000256" key="1">
    <source>
        <dbReference type="ARBA" id="ARBA00003689"/>
    </source>
</evidence>
<dbReference type="Pfam" id="PF00030">
    <property type="entry name" value="Crystall"/>
    <property type="match status" value="2"/>
</dbReference>
<dbReference type="InterPro" id="IPR050252">
    <property type="entry name" value="Beta/Gamma-Crystallin"/>
</dbReference>
<dbReference type="InterPro" id="IPR001064">
    <property type="entry name" value="Beta/gamma_crystallin"/>
</dbReference>
<evidence type="ECO:0000313" key="7">
    <source>
        <dbReference type="EMBL" id="KAJ1186831.1"/>
    </source>
</evidence>
<keyword evidence="8" id="KW-1185">Reference proteome</keyword>
<dbReference type="PRINTS" id="PR01367">
    <property type="entry name" value="BGCRYSTALLIN"/>
</dbReference>
<dbReference type="FunFam" id="2.60.20.10:FF:000003">
    <property type="entry name" value="Crystallin gamma S"/>
    <property type="match status" value="1"/>
</dbReference>
<reference evidence="7" key="1">
    <citation type="journal article" date="2022" name="bioRxiv">
        <title>Sequencing and chromosome-scale assembly of the giantPleurodeles waltlgenome.</title>
        <authorList>
            <person name="Brown T."/>
            <person name="Elewa A."/>
            <person name="Iarovenko S."/>
            <person name="Subramanian E."/>
            <person name="Araus A.J."/>
            <person name="Petzold A."/>
            <person name="Susuki M."/>
            <person name="Suzuki K.-i.T."/>
            <person name="Hayashi T."/>
            <person name="Toyoda A."/>
            <person name="Oliveira C."/>
            <person name="Osipova E."/>
            <person name="Leigh N.D."/>
            <person name="Simon A."/>
            <person name="Yun M.H."/>
        </authorList>
    </citation>
    <scope>NUCLEOTIDE SEQUENCE</scope>
    <source>
        <strain evidence="7">20211129_DDA</strain>
        <tissue evidence="7">Liver</tissue>
    </source>
</reference>
<evidence type="ECO:0000313" key="8">
    <source>
        <dbReference type="Proteomes" id="UP001066276"/>
    </source>
</evidence>
<dbReference type="Proteomes" id="UP001066276">
    <property type="component" value="Chromosome 3_1"/>
</dbReference>
<dbReference type="SMART" id="SM00247">
    <property type="entry name" value="XTALbg"/>
    <property type="match status" value="2"/>
</dbReference>
<dbReference type="AlphaFoldDB" id="A0AAV7UE74"/>